<evidence type="ECO:0000313" key="2">
    <source>
        <dbReference type="EMBL" id="KAF0934749.1"/>
    </source>
</evidence>
<sequence length="91" mass="9470">MAESEHGWTRRTGRSRRSAKPERQSSWSSATSALSAAAAVTSAAISRGAHAIAGTQSSVRVHATTAAAGGGLTKLTAEYEKLDEKLKLTKS</sequence>
<keyword evidence="3" id="KW-1185">Reference proteome</keyword>
<reference evidence="2 3" key="1">
    <citation type="submission" date="2019-11" db="EMBL/GenBank/DDBJ databases">
        <title>Whole genome sequence of Oryza granulata.</title>
        <authorList>
            <person name="Li W."/>
        </authorList>
    </citation>
    <scope>NUCLEOTIDE SEQUENCE [LARGE SCALE GENOMIC DNA]</scope>
    <source>
        <strain evidence="3">cv. Menghai</strain>
        <tissue evidence="2">Leaf</tissue>
    </source>
</reference>
<accession>A0A6G1FD16</accession>
<evidence type="ECO:0000313" key="3">
    <source>
        <dbReference type="Proteomes" id="UP000479710"/>
    </source>
</evidence>
<feature type="region of interest" description="Disordered" evidence="1">
    <location>
        <begin position="1"/>
        <end position="32"/>
    </location>
</feature>
<dbReference type="AlphaFoldDB" id="A0A6G1FD16"/>
<dbReference type="EMBL" id="SPHZ02000001">
    <property type="protein sequence ID" value="KAF0934749.1"/>
    <property type="molecule type" value="Genomic_DNA"/>
</dbReference>
<evidence type="ECO:0000256" key="1">
    <source>
        <dbReference type="SAM" id="MobiDB-lite"/>
    </source>
</evidence>
<proteinExistence type="predicted"/>
<name>A0A6G1FD16_9ORYZ</name>
<dbReference type="Proteomes" id="UP000479710">
    <property type="component" value="Unassembled WGS sequence"/>
</dbReference>
<organism evidence="2 3">
    <name type="scientific">Oryza meyeriana var. granulata</name>
    <dbReference type="NCBI Taxonomy" id="110450"/>
    <lineage>
        <taxon>Eukaryota</taxon>
        <taxon>Viridiplantae</taxon>
        <taxon>Streptophyta</taxon>
        <taxon>Embryophyta</taxon>
        <taxon>Tracheophyta</taxon>
        <taxon>Spermatophyta</taxon>
        <taxon>Magnoliopsida</taxon>
        <taxon>Liliopsida</taxon>
        <taxon>Poales</taxon>
        <taxon>Poaceae</taxon>
        <taxon>BOP clade</taxon>
        <taxon>Oryzoideae</taxon>
        <taxon>Oryzeae</taxon>
        <taxon>Oryzinae</taxon>
        <taxon>Oryza</taxon>
        <taxon>Oryza meyeriana</taxon>
    </lineage>
</organism>
<gene>
    <name evidence="2" type="ORF">E2562_028338</name>
</gene>
<feature type="compositionally biased region" description="Basic residues" evidence="1">
    <location>
        <begin position="9"/>
        <end position="18"/>
    </location>
</feature>
<protein>
    <submittedName>
        <fullName evidence="2">Uncharacterized protein</fullName>
    </submittedName>
</protein>
<comment type="caution">
    <text evidence="2">The sequence shown here is derived from an EMBL/GenBank/DDBJ whole genome shotgun (WGS) entry which is preliminary data.</text>
</comment>